<dbReference type="EMBL" id="KB320644">
    <property type="protein sequence ID" value="ELW66632.1"/>
    <property type="molecule type" value="Genomic_DNA"/>
</dbReference>
<evidence type="ECO:0000313" key="2">
    <source>
        <dbReference type="EMBL" id="ELW66632.1"/>
    </source>
</evidence>
<feature type="compositionally biased region" description="Basic and acidic residues" evidence="1">
    <location>
        <begin position="33"/>
        <end position="43"/>
    </location>
</feature>
<keyword evidence="3" id="KW-1185">Reference proteome</keyword>
<proteinExistence type="predicted"/>
<reference evidence="3" key="2">
    <citation type="journal article" date="2013" name="Nat. Commun.">
        <title>Genome of the Chinese tree shrew.</title>
        <authorList>
            <person name="Fan Y."/>
            <person name="Huang Z.Y."/>
            <person name="Cao C.C."/>
            <person name="Chen C.S."/>
            <person name="Chen Y.X."/>
            <person name="Fan D.D."/>
            <person name="He J."/>
            <person name="Hou H.L."/>
            <person name="Hu L."/>
            <person name="Hu X.T."/>
            <person name="Jiang X.T."/>
            <person name="Lai R."/>
            <person name="Lang Y.S."/>
            <person name="Liang B."/>
            <person name="Liao S.G."/>
            <person name="Mu D."/>
            <person name="Ma Y.Y."/>
            <person name="Niu Y.Y."/>
            <person name="Sun X.Q."/>
            <person name="Xia J.Q."/>
            <person name="Xiao J."/>
            <person name="Xiong Z.Q."/>
            <person name="Xu L."/>
            <person name="Yang L."/>
            <person name="Zhang Y."/>
            <person name="Zhao W."/>
            <person name="Zhao X.D."/>
            <person name="Zheng Y.T."/>
            <person name="Zhou J.M."/>
            <person name="Zhu Y.B."/>
            <person name="Zhang G.J."/>
            <person name="Wang J."/>
            <person name="Yao Y.G."/>
        </authorList>
    </citation>
    <scope>NUCLEOTIDE SEQUENCE [LARGE SCALE GENOMIC DNA]</scope>
</reference>
<sequence length="205" mass="22339">MSRTMEGSQAGRAGIGNRSRWPKLRQAGQPAKGTEDAHGREPVSVRATASPDRKPDSSARHVPAVRQAHAEVAYGQCRYTGRDTALPTLSKTLRTMRWEQYRIPARAGGDRMALFGLLKLPCKCLLAGGLGQAPCSRPYTLSNPNQHSDLSLAVAALQNRGPAPSQYRHPEGSCSLLDTRADPSIIRLLPYFAPDVKEVHLDYSV</sequence>
<feature type="region of interest" description="Disordered" evidence="1">
    <location>
        <begin position="1"/>
        <end position="64"/>
    </location>
</feature>
<protein>
    <submittedName>
        <fullName evidence="2">Uncharacterized protein</fullName>
    </submittedName>
</protein>
<accession>L9KZR4</accession>
<dbReference type="AlphaFoldDB" id="L9KZR4"/>
<name>L9KZR4_TUPCH</name>
<gene>
    <name evidence="2" type="ORF">TREES_T100014755</name>
</gene>
<evidence type="ECO:0000313" key="3">
    <source>
        <dbReference type="Proteomes" id="UP000011518"/>
    </source>
</evidence>
<reference evidence="3" key="1">
    <citation type="submission" date="2012-07" db="EMBL/GenBank/DDBJ databases">
        <title>Genome of the Chinese tree shrew, a rising model animal genetically related to primates.</title>
        <authorList>
            <person name="Zhang G."/>
            <person name="Fan Y."/>
            <person name="Yao Y."/>
            <person name="Huang Z."/>
        </authorList>
    </citation>
    <scope>NUCLEOTIDE SEQUENCE [LARGE SCALE GENOMIC DNA]</scope>
</reference>
<evidence type="ECO:0000256" key="1">
    <source>
        <dbReference type="SAM" id="MobiDB-lite"/>
    </source>
</evidence>
<dbReference type="InParanoid" id="L9KZR4"/>
<dbReference type="Proteomes" id="UP000011518">
    <property type="component" value="Unassembled WGS sequence"/>
</dbReference>
<organism evidence="2 3">
    <name type="scientific">Tupaia chinensis</name>
    <name type="common">Chinese tree shrew</name>
    <name type="synonym">Tupaia belangeri chinensis</name>
    <dbReference type="NCBI Taxonomy" id="246437"/>
    <lineage>
        <taxon>Eukaryota</taxon>
        <taxon>Metazoa</taxon>
        <taxon>Chordata</taxon>
        <taxon>Craniata</taxon>
        <taxon>Vertebrata</taxon>
        <taxon>Euteleostomi</taxon>
        <taxon>Mammalia</taxon>
        <taxon>Eutheria</taxon>
        <taxon>Euarchontoglires</taxon>
        <taxon>Scandentia</taxon>
        <taxon>Tupaiidae</taxon>
        <taxon>Tupaia</taxon>
    </lineage>
</organism>